<feature type="compositionally biased region" description="Pro residues" evidence="1">
    <location>
        <begin position="527"/>
        <end position="537"/>
    </location>
</feature>
<evidence type="ECO:0000256" key="1">
    <source>
        <dbReference type="SAM" id="MobiDB-lite"/>
    </source>
</evidence>
<evidence type="ECO:0000313" key="3">
    <source>
        <dbReference type="Proteomes" id="UP001163828"/>
    </source>
</evidence>
<feature type="region of interest" description="Disordered" evidence="1">
    <location>
        <begin position="192"/>
        <end position="229"/>
    </location>
</feature>
<feature type="compositionally biased region" description="Polar residues" evidence="1">
    <location>
        <begin position="63"/>
        <end position="78"/>
    </location>
</feature>
<feature type="compositionally biased region" description="Polar residues" evidence="1">
    <location>
        <begin position="136"/>
        <end position="151"/>
    </location>
</feature>
<feature type="region of interest" description="Disordered" evidence="1">
    <location>
        <begin position="584"/>
        <end position="639"/>
    </location>
</feature>
<feature type="region of interest" description="Disordered" evidence="1">
    <location>
        <begin position="527"/>
        <end position="552"/>
    </location>
</feature>
<feature type="region of interest" description="Disordered" evidence="1">
    <location>
        <begin position="243"/>
        <end position="338"/>
    </location>
</feature>
<gene>
    <name evidence="2" type="ORF">F5050DRAFT_191064</name>
</gene>
<dbReference type="Proteomes" id="UP001163828">
    <property type="component" value="Unassembled WGS sequence"/>
</dbReference>
<feature type="compositionally biased region" description="Low complexity" evidence="1">
    <location>
        <begin position="100"/>
        <end position="119"/>
    </location>
</feature>
<feature type="compositionally biased region" description="Polar residues" evidence="1">
    <location>
        <begin position="243"/>
        <end position="254"/>
    </location>
</feature>
<feature type="compositionally biased region" description="Basic residues" evidence="1">
    <location>
        <begin position="24"/>
        <end position="33"/>
    </location>
</feature>
<feature type="region of interest" description="Disordered" evidence="1">
    <location>
        <begin position="1"/>
        <end position="158"/>
    </location>
</feature>
<proteinExistence type="predicted"/>
<keyword evidence="3" id="KW-1185">Reference proteome</keyword>
<sequence length="658" mass="71301">MDSKEILVPTVPPALSAVPTASNMRRRSARRPLKSSPLTGPALSSEGAIIQDDHIQGRPKPSRISSLPEFSSKSSDQWAESLLPVSATEPNQRNPSPPGHLTKSTSTHSLTQSSSFYPSRRSRPSSRETTHPLPPTLSQNSPRASHRNSSPLHDAGGKWLITNTYQETPRFSRLSKGSGSNVVMPVSVKEYRRKSQPNLRGRSVTGTCNSHNEEGGKTIQPRRSFSSLTSKVRQRARAFTSFDTDATMSDTNDAYRSHSQSSSSEDNSDVNSFTSSAPSLPPSSAHSHETLNSNLVNVDGDTEVTRPDSVERRLMETWDHQRSESNASSTDSRNSNFGVLKSRTKVALRMSRSFVHSRAPSSADPILSSTVSPTFGIPRKHVKGFSFLSFTSSDDSHSFHVPPVPSLPDAIGITTISDTSSISDSDLATDDTLIDYQKEAKQLLYDAFPRPPSLHHDAIPSIFPASLSDNYPSEVDSPSGHTLAKSSTPILKARSTGALLRTPISVKPLSGSQSPKSLVFYAVPSPTPVSPHTPPFSPSRSDKFDQILPPNSSLKLADRPYVSTLDLSTPSFFDYPSTSFLSIGDDNDDVDKSEVHGTTSVKAKAKNLSGVLDETGSGRNNSKGHPNHDKTAPKTVGTMKKLWKNLRGGEKDSGKLRV</sequence>
<feature type="compositionally biased region" description="Basic and acidic residues" evidence="1">
    <location>
        <begin position="303"/>
        <end position="323"/>
    </location>
</feature>
<reference evidence="2" key="1">
    <citation type="submission" date="2022-08" db="EMBL/GenBank/DDBJ databases">
        <authorList>
            <consortium name="DOE Joint Genome Institute"/>
            <person name="Min B."/>
            <person name="Riley R."/>
            <person name="Sierra-Patev S."/>
            <person name="Naranjo-Ortiz M."/>
            <person name="Looney B."/>
            <person name="Konkel Z."/>
            <person name="Slot J.C."/>
            <person name="Sakamoto Y."/>
            <person name="Steenwyk J.L."/>
            <person name="Rokas A."/>
            <person name="Carro J."/>
            <person name="Camarero S."/>
            <person name="Ferreira P."/>
            <person name="Molpeceres G."/>
            <person name="Ruiz-Duenas F.J."/>
            <person name="Serrano A."/>
            <person name="Henrissat B."/>
            <person name="Drula E."/>
            <person name="Hughes K.W."/>
            <person name="Mata J.L."/>
            <person name="Ishikawa N.K."/>
            <person name="Vargas-Isla R."/>
            <person name="Ushijima S."/>
            <person name="Smith C.A."/>
            <person name="Ahrendt S."/>
            <person name="Andreopoulos W."/>
            <person name="He G."/>
            <person name="Labutti K."/>
            <person name="Lipzen A."/>
            <person name="Ng V."/>
            <person name="Sandor L."/>
            <person name="Barry K."/>
            <person name="Martinez A.T."/>
            <person name="Xiao Y."/>
            <person name="Gibbons J.G."/>
            <person name="Terashima K."/>
            <person name="Hibbett D.S."/>
            <person name="Grigoriev I.V."/>
        </authorList>
    </citation>
    <scope>NUCLEOTIDE SEQUENCE</scope>
    <source>
        <strain evidence="2">TFB10827</strain>
    </source>
</reference>
<protein>
    <submittedName>
        <fullName evidence="2">Uncharacterized protein</fullName>
    </submittedName>
</protein>
<feature type="compositionally biased region" description="Polar residues" evidence="1">
    <location>
        <begin position="324"/>
        <end position="337"/>
    </location>
</feature>
<feature type="compositionally biased region" description="Low complexity" evidence="1">
    <location>
        <begin position="257"/>
        <end position="285"/>
    </location>
</feature>
<evidence type="ECO:0000313" key="2">
    <source>
        <dbReference type="EMBL" id="KAJ4001006.1"/>
    </source>
</evidence>
<comment type="caution">
    <text evidence="2">The sequence shown here is derived from an EMBL/GenBank/DDBJ whole genome shotgun (WGS) entry which is preliminary data.</text>
</comment>
<name>A0ABQ8QR55_9AGAR</name>
<accession>A0ABQ8QR55</accession>
<organism evidence="2 3">
    <name type="scientific">Lentinula boryana</name>
    <dbReference type="NCBI Taxonomy" id="40481"/>
    <lineage>
        <taxon>Eukaryota</taxon>
        <taxon>Fungi</taxon>
        <taxon>Dikarya</taxon>
        <taxon>Basidiomycota</taxon>
        <taxon>Agaricomycotina</taxon>
        <taxon>Agaricomycetes</taxon>
        <taxon>Agaricomycetidae</taxon>
        <taxon>Agaricales</taxon>
        <taxon>Marasmiineae</taxon>
        <taxon>Omphalotaceae</taxon>
        <taxon>Lentinula</taxon>
    </lineage>
</organism>
<dbReference type="EMBL" id="MU790514">
    <property type="protein sequence ID" value="KAJ4001006.1"/>
    <property type="molecule type" value="Genomic_DNA"/>
</dbReference>